<keyword evidence="3" id="KW-1185">Reference proteome</keyword>
<evidence type="ECO:0000256" key="1">
    <source>
        <dbReference type="SAM" id="Coils"/>
    </source>
</evidence>
<keyword evidence="1" id="KW-0175">Coiled coil</keyword>
<dbReference type="EMBL" id="JAINUG010000020">
    <property type="protein sequence ID" value="KAJ8412330.1"/>
    <property type="molecule type" value="Genomic_DNA"/>
</dbReference>
<feature type="coiled-coil region" evidence="1">
    <location>
        <begin position="12"/>
        <end position="39"/>
    </location>
</feature>
<comment type="caution">
    <text evidence="2">The sequence shown here is derived from an EMBL/GenBank/DDBJ whole genome shotgun (WGS) entry which is preliminary data.</text>
</comment>
<protein>
    <submittedName>
        <fullName evidence="2">Uncharacterized protein</fullName>
    </submittedName>
</protein>
<evidence type="ECO:0000313" key="2">
    <source>
        <dbReference type="EMBL" id="KAJ8412330.1"/>
    </source>
</evidence>
<reference evidence="2" key="1">
    <citation type="journal article" date="2023" name="Science">
        <title>Genome structures resolve the early diversification of teleost fishes.</title>
        <authorList>
            <person name="Parey E."/>
            <person name="Louis A."/>
            <person name="Montfort J."/>
            <person name="Bouchez O."/>
            <person name="Roques C."/>
            <person name="Iampietro C."/>
            <person name="Lluch J."/>
            <person name="Castinel A."/>
            <person name="Donnadieu C."/>
            <person name="Desvignes T."/>
            <person name="Floi Bucao C."/>
            <person name="Jouanno E."/>
            <person name="Wen M."/>
            <person name="Mejri S."/>
            <person name="Dirks R."/>
            <person name="Jansen H."/>
            <person name="Henkel C."/>
            <person name="Chen W.J."/>
            <person name="Zahm M."/>
            <person name="Cabau C."/>
            <person name="Klopp C."/>
            <person name="Thompson A.W."/>
            <person name="Robinson-Rechavi M."/>
            <person name="Braasch I."/>
            <person name="Lecointre G."/>
            <person name="Bobe J."/>
            <person name="Postlethwait J.H."/>
            <person name="Berthelot C."/>
            <person name="Roest Crollius H."/>
            <person name="Guiguen Y."/>
        </authorList>
    </citation>
    <scope>NUCLEOTIDE SEQUENCE</scope>
    <source>
        <strain evidence="2">NC1722</strain>
    </source>
</reference>
<proteinExistence type="predicted"/>
<name>A0AAD7T173_9TELE</name>
<organism evidence="2 3">
    <name type="scientific">Aldrovandia affinis</name>
    <dbReference type="NCBI Taxonomy" id="143900"/>
    <lineage>
        <taxon>Eukaryota</taxon>
        <taxon>Metazoa</taxon>
        <taxon>Chordata</taxon>
        <taxon>Craniata</taxon>
        <taxon>Vertebrata</taxon>
        <taxon>Euteleostomi</taxon>
        <taxon>Actinopterygii</taxon>
        <taxon>Neopterygii</taxon>
        <taxon>Teleostei</taxon>
        <taxon>Notacanthiformes</taxon>
        <taxon>Halosauridae</taxon>
        <taxon>Aldrovandia</taxon>
    </lineage>
</organism>
<dbReference type="Proteomes" id="UP001221898">
    <property type="component" value="Unassembled WGS sequence"/>
</dbReference>
<dbReference type="AlphaFoldDB" id="A0AAD7T173"/>
<gene>
    <name evidence="2" type="ORF">AAFF_G00145970</name>
</gene>
<accession>A0AAD7T173</accession>
<sequence>MEDREAKTVLEATTLDTCMRSLQRDLENLRAEQAREQCMMGEILSLLHALAAEQRPECVLHTHIRLT</sequence>
<evidence type="ECO:0000313" key="3">
    <source>
        <dbReference type="Proteomes" id="UP001221898"/>
    </source>
</evidence>